<gene>
    <name evidence="2" type="ORF">JAV76_10595</name>
</gene>
<dbReference type="RefSeq" id="WP_198734027.1">
    <property type="nucleotide sequence ID" value="NZ_JAEINH010000008.1"/>
</dbReference>
<evidence type="ECO:0000313" key="2">
    <source>
        <dbReference type="EMBL" id="MBI9115458.1"/>
    </source>
</evidence>
<evidence type="ECO:0000313" key="3">
    <source>
        <dbReference type="Proteomes" id="UP000602087"/>
    </source>
</evidence>
<dbReference type="GO" id="GO:0016020">
    <property type="term" value="C:membrane"/>
    <property type="evidence" value="ECO:0007669"/>
    <property type="project" value="InterPro"/>
</dbReference>
<dbReference type="InterPro" id="IPR003425">
    <property type="entry name" value="CCB3/YggT"/>
</dbReference>
<protein>
    <submittedName>
        <fullName evidence="2">YggT family protein</fullName>
    </submittedName>
</protein>
<feature type="transmembrane region" description="Helical" evidence="1">
    <location>
        <begin position="71"/>
        <end position="89"/>
    </location>
</feature>
<accession>A0A934I5A1</accession>
<dbReference type="EMBL" id="JAEINH010000008">
    <property type="protein sequence ID" value="MBI9115458.1"/>
    <property type="molecule type" value="Genomic_DNA"/>
</dbReference>
<comment type="caution">
    <text evidence="2">The sequence shown here is derived from an EMBL/GenBank/DDBJ whole genome shotgun (WGS) entry which is preliminary data.</text>
</comment>
<keyword evidence="1" id="KW-1133">Transmembrane helix</keyword>
<dbReference type="AlphaFoldDB" id="A0A934I5A1"/>
<keyword evidence="3" id="KW-1185">Reference proteome</keyword>
<organism evidence="2 3">
    <name type="scientific">Sanguibacter suaedae</name>
    <dbReference type="NCBI Taxonomy" id="2795737"/>
    <lineage>
        <taxon>Bacteria</taxon>
        <taxon>Bacillati</taxon>
        <taxon>Actinomycetota</taxon>
        <taxon>Actinomycetes</taxon>
        <taxon>Micrococcales</taxon>
        <taxon>Sanguibacteraceae</taxon>
        <taxon>Sanguibacter</taxon>
    </lineage>
</organism>
<proteinExistence type="predicted"/>
<evidence type="ECO:0000256" key="1">
    <source>
        <dbReference type="SAM" id="Phobius"/>
    </source>
</evidence>
<reference evidence="2" key="1">
    <citation type="submission" date="2020-12" db="EMBL/GenBank/DDBJ databases">
        <title>Sanguibacter suaedae sp. nov., isolated from Suaeda aralocaspica.</title>
        <authorList>
            <person name="Ma Q."/>
        </authorList>
    </citation>
    <scope>NUCLEOTIDE SEQUENCE</scope>
    <source>
        <strain evidence="2">YZGR15</strain>
    </source>
</reference>
<name>A0A934I5A1_9MICO</name>
<keyword evidence="1" id="KW-0812">Transmembrane</keyword>
<dbReference type="Pfam" id="PF02325">
    <property type="entry name" value="CCB3_YggT"/>
    <property type="match status" value="1"/>
</dbReference>
<keyword evidence="1" id="KW-0472">Membrane</keyword>
<dbReference type="Proteomes" id="UP000602087">
    <property type="component" value="Unassembled WGS sequence"/>
</dbReference>
<sequence length="95" mass="10962">MIWNLLAFLCLLYIIALFGRVIFDWVQVFSRDWRPTGFLLVLAEAFYTVTDPPVKLLRRVIPPLTIGQFRLDVGFLILFVGVTFLWQIFGALGRG</sequence>